<name>A0A6J6EQR4_9ZZZZ</name>
<evidence type="ECO:0000256" key="1">
    <source>
        <dbReference type="ARBA" id="ARBA00009981"/>
    </source>
</evidence>
<dbReference type="Gene3D" id="3.40.1620.10">
    <property type="entry name" value="YefM-like domain"/>
    <property type="match status" value="1"/>
</dbReference>
<dbReference type="Pfam" id="PF02604">
    <property type="entry name" value="PhdYeFM_antitox"/>
    <property type="match status" value="1"/>
</dbReference>
<dbReference type="AlphaFoldDB" id="A0A6J6EQR4"/>
<evidence type="ECO:0000313" key="2">
    <source>
        <dbReference type="EMBL" id="CAB4575228.1"/>
    </source>
</evidence>
<dbReference type="SUPFAM" id="SSF143120">
    <property type="entry name" value="YefM-like"/>
    <property type="match status" value="1"/>
</dbReference>
<dbReference type="InterPro" id="IPR051416">
    <property type="entry name" value="phD-YefM_TA_antitoxins"/>
</dbReference>
<dbReference type="GO" id="GO:0097351">
    <property type="term" value="F:toxin sequestering activity"/>
    <property type="evidence" value="ECO:0007669"/>
    <property type="project" value="TreeGrafter"/>
</dbReference>
<dbReference type="InterPro" id="IPR006442">
    <property type="entry name" value="Antitoxin_Phd/YefM"/>
</dbReference>
<dbReference type="EMBL" id="CAEZTN010000035">
    <property type="protein sequence ID" value="CAB4575228.1"/>
    <property type="molecule type" value="Genomic_DNA"/>
</dbReference>
<sequence>MATAKKVKAQNTTVGVRELRQAASQILDQVKDGVTVEVTEHGVPVARIVPITRSLFEEYLENGRIIPARNPNRVFTMPKGKISKGKQLSEIIIEERRAAKF</sequence>
<accession>A0A6J6EQR4</accession>
<dbReference type="NCBIfam" id="TIGR01552">
    <property type="entry name" value="phd_fam"/>
    <property type="match status" value="1"/>
</dbReference>
<organism evidence="2">
    <name type="scientific">freshwater metagenome</name>
    <dbReference type="NCBI Taxonomy" id="449393"/>
    <lineage>
        <taxon>unclassified sequences</taxon>
        <taxon>metagenomes</taxon>
        <taxon>ecological metagenomes</taxon>
    </lineage>
</organism>
<dbReference type="InterPro" id="IPR036165">
    <property type="entry name" value="YefM-like_sf"/>
</dbReference>
<dbReference type="PANTHER" id="PTHR35377">
    <property type="entry name" value="ANTITOXIN VAPB49-RELATED-RELATED"/>
    <property type="match status" value="1"/>
</dbReference>
<gene>
    <name evidence="2" type="ORF">UFOPK1689_00935</name>
</gene>
<dbReference type="PANTHER" id="PTHR35377:SF5">
    <property type="entry name" value="ANTITOXIN VAPB46"/>
    <property type="match status" value="1"/>
</dbReference>
<protein>
    <submittedName>
        <fullName evidence="2">Unannotated protein</fullName>
    </submittedName>
</protein>
<proteinExistence type="inferred from homology"/>
<reference evidence="2" key="1">
    <citation type="submission" date="2020-05" db="EMBL/GenBank/DDBJ databases">
        <authorList>
            <person name="Chiriac C."/>
            <person name="Salcher M."/>
            <person name="Ghai R."/>
            <person name="Kavagutti S V."/>
        </authorList>
    </citation>
    <scope>NUCLEOTIDE SEQUENCE</scope>
</reference>
<comment type="similarity">
    <text evidence="1">Belongs to the phD/YefM antitoxin family.</text>
</comment>